<proteinExistence type="predicted"/>
<reference evidence="1 2" key="1">
    <citation type="submission" date="2019-07" db="EMBL/GenBank/DDBJ databases">
        <title>De Novo Assembly of kiwifruit Actinidia rufa.</title>
        <authorList>
            <person name="Sugita-Konishi S."/>
            <person name="Sato K."/>
            <person name="Mori E."/>
            <person name="Abe Y."/>
            <person name="Kisaki G."/>
            <person name="Hamano K."/>
            <person name="Suezawa K."/>
            <person name="Otani M."/>
            <person name="Fukuda T."/>
            <person name="Manabe T."/>
            <person name="Gomi K."/>
            <person name="Tabuchi M."/>
            <person name="Akimitsu K."/>
            <person name="Kataoka I."/>
        </authorList>
    </citation>
    <scope>NUCLEOTIDE SEQUENCE [LARGE SCALE GENOMIC DNA]</scope>
    <source>
        <strain evidence="2">cv. Fuchu</strain>
    </source>
</reference>
<evidence type="ECO:0000313" key="2">
    <source>
        <dbReference type="Proteomes" id="UP000585474"/>
    </source>
</evidence>
<sequence>MKLPSLHSRDLIASEHSLAAICALHFDYEDIIPSNWACGYNQWGKLAELDVDMFVLPRLMDIHQVTMFPVAHIHYLELTIHKDPPALLDRHLVGL</sequence>
<dbReference type="AlphaFoldDB" id="A0A7J0F234"/>
<evidence type="ECO:0000313" key="1">
    <source>
        <dbReference type="EMBL" id="GFY92761.1"/>
    </source>
</evidence>
<keyword evidence="2" id="KW-1185">Reference proteome</keyword>
<dbReference type="Proteomes" id="UP000585474">
    <property type="component" value="Unassembled WGS sequence"/>
</dbReference>
<gene>
    <name evidence="1" type="ORF">Acr_08g0011570</name>
</gene>
<accession>A0A7J0F234</accession>
<dbReference type="EMBL" id="BJWL01000008">
    <property type="protein sequence ID" value="GFY92761.1"/>
    <property type="molecule type" value="Genomic_DNA"/>
</dbReference>
<name>A0A7J0F234_9ERIC</name>
<protein>
    <submittedName>
        <fullName evidence="1">Uncharacterized protein</fullName>
    </submittedName>
</protein>
<organism evidence="1 2">
    <name type="scientific">Actinidia rufa</name>
    <dbReference type="NCBI Taxonomy" id="165716"/>
    <lineage>
        <taxon>Eukaryota</taxon>
        <taxon>Viridiplantae</taxon>
        <taxon>Streptophyta</taxon>
        <taxon>Embryophyta</taxon>
        <taxon>Tracheophyta</taxon>
        <taxon>Spermatophyta</taxon>
        <taxon>Magnoliopsida</taxon>
        <taxon>eudicotyledons</taxon>
        <taxon>Gunneridae</taxon>
        <taxon>Pentapetalae</taxon>
        <taxon>asterids</taxon>
        <taxon>Ericales</taxon>
        <taxon>Actinidiaceae</taxon>
        <taxon>Actinidia</taxon>
    </lineage>
</organism>
<comment type="caution">
    <text evidence="1">The sequence shown here is derived from an EMBL/GenBank/DDBJ whole genome shotgun (WGS) entry which is preliminary data.</text>
</comment>